<gene>
    <name evidence="6" type="ORF">M3N64_03890</name>
</gene>
<dbReference type="InterPro" id="IPR002477">
    <property type="entry name" value="Peptidoglycan-bd-like"/>
</dbReference>
<dbReference type="Proteomes" id="UP001203004">
    <property type="component" value="Unassembled WGS sequence"/>
</dbReference>
<feature type="signal peptide" evidence="3">
    <location>
        <begin position="1"/>
        <end position="28"/>
    </location>
</feature>
<dbReference type="InterPro" id="IPR051933">
    <property type="entry name" value="Resuscitation_pf_RpfB"/>
</dbReference>
<accession>A0ABT0M8Y0</accession>
<feature type="compositionally biased region" description="Basic and acidic residues" evidence="2">
    <location>
        <begin position="189"/>
        <end position="209"/>
    </location>
</feature>
<dbReference type="CDD" id="cd22786">
    <property type="entry name" value="DPBB_YuiC-like"/>
    <property type="match status" value="1"/>
</dbReference>
<dbReference type="Pfam" id="PF06725">
    <property type="entry name" value="3D"/>
    <property type="match status" value="1"/>
</dbReference>
<protein>
    <submittedName>
        <fullName evidence="6">3D domain-containing protein</fullName>
    </submittedName>
</protein>
<dbReference type="RefSeq" id="WP_249098311.1">
    <property type="nucleotide sequence ID" value="NZ_JAMAST010000002.1"/>
</dbReference>
<evidence type="ECO:0000259" key="5">
    <source>
        <dbReference type="Pfam" id="PF06725"/>
    </source>
</evidence>
<sequence length="315" mass="33614">MNIIKRLTAMTSLTVCLGILTPTTIALAKTGSTNDSHNIKNKNPERIHAVGFAANTPTSQTDNQEVNIIFGNSLLQQGDSGPKVEELQAVLQKLGYYSGEIDGKFSDQTLQAVNAFEANQGNSKRGLIGSDTKTALYTVYRQTDEAKENQKRLAEIKSQEKKEAKERAQKAAEAKAKKIAEEAARKAANEAAKKAAEREKEAAKDKADVENTTSPAQSQSTAPSGKTITVEATSYSLGGRSATGIDFHSNPGAKVIAVDPSVIPLGSRVRIPGYGIYTAGDTGGAIKGNRIDVHFATRAQALNFGRKTLTVTILH</sequence>
<evidence type="ECO:0000259" key="4">
    <source>
        <dbReference type="Pfam" id="PF01471"/>
    </source>
</evidence>
<dbReference type="InterPro" id="IPR036908">
    <property type="entry name" value="RlpA-like_sf"/>
</dbReference>
<dbReference type="InterPro" id="IPR010611">
    <property type="entry name" value="3D_dom"/>
</dbReference>
<reference evidence="6 7" key="1">
    <citation type="submission" date="2022-05" db="EMBL/GenBank/DDBJ databases">
        <title>Sporolactobacillus sp nov CPB3-1, isolated from tree bark (Mangifera indica L.).</title>
        <authorList>
            <person name="Phuengjayaem S."/>
            <person name="Tanasupawat S."/>
        </authorList>
    </citation>
    <scope>NUCLEOTIDE SEQUENCE [LARGE SCALE GENOMIC DNA]</scope>
    <source>
        <strain evidence="6 7">CPB3-1</strain>
    </source>
</reference>
<dbReference type="PANTHER" id="PTHR39160">
    <property type="entry name" value="CELL WALL-BINDING PROTEIN YOCH"/>
    <property type="match status" value="1"/>
</dbReference>
<feature type="compositionally biased region" description="Polar residues" evidence="2">
    <location>
        <begin position="210"/>
        <end position="227"/>
    </location>
</feature>
<keyword evidence="7" id="KW-1185">Reference proteome</keyword>
<evidence type="ECO:0000256" key="2">
    <source>
        <dbReference type="SAM" id="MobiDB-lite"/>
    </source>
</evidence>
<name>A0ABT0M8Y0_9BACL</name>
<dbReference type="Pfam" id="PF01471">
    <property type="entry name" value="PG_binding_1"/>
    <property type="match status" value="1"/>
</dbReference>
<comment type="caution">
    <text evidence="6">The sequence shown here is derived from an EMBL/GenBank/DDBJ whole genome shotgun (WGS) entry which is preliminary data.</text>
</comment>
<dbReference type="PANTHER" id="PTHR39160:SF6">
    <property type="entry name" value="CELL WALL-BINDING PROTEIN YOCH"/>
    <property type="match status" value="1"/>
</dbReference>
<feature type="chain" id="PRO_5046505913" evidence="3">
    <location>
        <begin position="29"/>
        <end position="315"/>
    </location>
</feature>
<dbReference type="EMBL" id="JAMAST010000002">
    <property type="protein sequence ID" value="MCL1631088.1"/>
    <property type="molecule type" value="Genomic_DNA"/>
</dbReference>
<proteinExistence type="predicted"/>
<feature type="domain" description="Peptidoglycan binding-like" evidence="4">
    <location>
        <begin position="80"/>
        <end position="136"/>
    </location>
</feature>
<dbReference type="SUPFAM" id="SSF47090">
    <property type="entry name" value="PGBD-like"/>
    <property type="match status" value="1"/>
</dbReference>
<evidence type="ECO:0000313" key="7">
    <source>
        <dbReference type="Proteomes" id="UP001203004"/>
    </source>
</evidence>
<dbReference type="InterPro" id="IPR036365">
    <property type="entry name" value="PGBD-like_sf"/>
</dbReference>
<evidence type="ECO:0000313" key="6">
    <source>
        <dbReference type="EMBL" id="MCL1631088.1"/>
    </source>
</evidence>
<evidence type="ECO:0000256" key="1">
    <source>
        <dbReference type="ARBA" id="ARBA00022729"/>
    </source>
</evidence>
<dbReference type="Gene3D" id="1.10.101.10">
    <property type="entry name" value="PGBD-like superfamily/PGBD"/>
    <property type="match status" value="1"/>
</dbReference>
<feature type="domain" description="3D" evidence="5">
    <location>
        <begin position="254"/>
        <end position="314"/>
    </location>
</feature>
<dbReference type="InterPro" id="IPR036366">
    <property type="entry name" value="PGBDSf"/>
</dbReference>
<dbReference type="SUPFAM" id="SSF50685">
    <property type="entry name" value="Barwin-like endoglucanases"/>
    <property type="match status" value="1"/>
</dbReference>
<organism evidence="6 7">
    <name type="scientific">Sporolactobacillus mangiferae</name>
    <dbReference type="NCBI Taxonomy" id="2940498"/>
    <lineage>
        <taxon>Bacteria</taxon>
        <taxon>Bacillati</taxon>
        <taxon>Bacillota</taxon>
        <taxon>Bacilli</taxon>
        <taxon>Bacillales</taxon>
        <taxon>Sporolactobacillaceae</taxon>
        <taxon>Sporolactobacillus</taxon>
    </lineage>
</organism>
<evidence type="ECO:0000256" key="3">
    <source>
        <dbReference type="SAM" id="SignalP"/>
    </source>
</evidence>
<feature type="region of interest" description="Disordered" evidence="2">
    <location>
        <begin position="189"/>
        <end position="227"/>
    </location>
</feature>
<keyword evidence="1 3" id="KW-0732">Signal</keyword>